<organism evidence="1 2">
    <name type="scientific">Alkalihalobacillus alcalophilus ATCC 27647 = CGMCC 1.3604</name>
    <dbReference type="NCBI Taxonomy" id="1218173"/>
    <lineage>
        <taxon>Bacteria</taxon>
        <taxon>Bacillati</taxon>
        <taxon>Bacillota</taxon>
        <taxon>Bacilli</taxon>
        <taxon>Bacillales</taxon>
        <taxon>Bacillaceae</taxon>
        <taxon>Alkalihalobacillus</taxon>
    </lineage>
</organism>
<proteinExistence type="predicted"/>
<dbReference type="EMBL" id="JALP01000194">
    <property type="protein sequence ID" value="THG89818.1"/>
    <property type="molecule type" value="Genomic_DNA"/>
</dbReference>
<reference evidence="1 2" key="1">
    <citation type="submission" date="2014-01" db="EMBL/GenBank/DDBJ databases">
        <title>Draft genome sequencing of Bacillus alcalophilus CGMCC 1.3604.</title>
        <authorList>
            <person name="Yang J."/>
            <person name="Diao L."/>
            <person name="Yang S."/>
        </authorList>
    </citation>
    <scope>NUCLEOTIDE SEQUENCE [LARGE SCALE GENOMIC DNA]</scope>
    <source>
        <strain evidence="1 2">CGMCC 1.3604</strain>
    </source>
</reference>
<protein>
    <submittedName>
        <fullName evidence="1">Uncharacterized protein</fullName>
    </submittedName>
</protein>
<comment type="caution">
    <text evidence="1">The sequence shown here is derived from an EMBL/GenBank/DDBJ whole genome shotgun (WGS) entry which is preliminary data.</text>
</comment>
<dbReference type="AlphaFoldDB" id="A0A4S4JX59"/>
<evidence type="ECO:0000313" key="1">
    <source>
        <dbReference type="EMBL" id="THG89818.1"/>
    </source>
</evidence>
<dbReference type="Proteomes" id="UP000297014">
    <property type="component" value="Unassembled WGS sequence"/>
</dbReference>
<gene>
    <name evidence="1" type="ORF">AJ85_15040</name>
</gene>
<accession>A0A4S4JX59</accession>
<name>A0A4S4JX59_ALKAL</name>
<evidence type="ECO:0000313" key="2">
    <source>
        <dbReference type="Proteomes" id="UP000297014"/>
    </source>
</evidence>
<sequence>MFISSIIKLSLFDFIQYIPPSQIEESYIVIVELETNNGKSIVGFKVGEGDGQSFSVFLTQQHRPFPFQQRSSLILKAKNEAIRRTPLTLRLFIAKIMFK</sequence>